<feature type="region of interest" description="Disordered" evidence="1">
    <location>
        <begin position="72"/>
        <end position="125"/>
    </location>
</feature>
<evidence type="ECO:0000313" key="2">
    <source>
        <dbReference type="EMBL" id="EQD79526.1"/>
    </source>
</evidence>
<name>T1C239_9ZZZZ</name>
<reference evidence="2" key="1">
    <citation type="submission" date="2013-08" db="EMBL/GenBank/DDBJ databases">
        <authorList>
            <person name="Mendez C."/>
            <person name="Richter M."/>
            <person name="Ferrer M."/>
            <person name="Sanchez J."/>
        </authorList>
    </citation>
    <scope>NUCLEOTIDE SEQUENCE</scope>
</reference>
<evidence type="ECO:0000256" key="1">
    <source>
        <dbReference type="SAM" id="MobiDB-lite"/>
    </source>
</evidence>
<accession>T1C239</accession>
<organism evidence="2">
    <name type="scientific">mine drainage metagenome</name>
    <dbReference type="NCBI Taxonomy" id="410659"/>
    <lineage>
        <taxon>unclassified sequences</taxon>
        <taxon>metagenomes</taxon>
        <taxon>ecological metagenomes</taxon>
    </lineage>
</organism>
<feature type="compositionally biased region" description="Gly residues" evidence="1">
    <location>
        <begin position="107"/>
        <end position="119"/>
    </location>
</feature>
<proteinExistence type="predicted"/>
<reference evidence="2" key="2">
    <citation type="journal article" date="2014" name="ISME J.">
        <title>Microbial stratification in low pH oxic and suboxic macroscopic growths along an acid mine drainage.</title>
        <authorList>
            <person name="Mendez-Garcia C."/>
            <person name="Mesa V."/>
            <person name="Sprenger R.R."/>
            <person name="Richter M."/>
            <person name="Diez M.S."/>
            <person name="Solano J."/>
            <person name="Bargiela R."/>
            <person name="Golyshina O.V."/>
            <person name="Manteca A."/>
            <person name="Ramos J.L."/>
            <person name="Gallego J.R."/>
            <person name="Llorente I."/>
            <person name="Martins Dos Santos V.A."/>
            <person name="Jensen O.N."/>
            <person name="Pelaez A.I."/>
            <person name="Sanchez J."/>
            <person name="Ferrer M."/>
        </authorList>
    </citation>
    <scope>NUCLEOTIDE SEQUENCE</scope>
</reference>
<feature type="non-terminal residue" evidence="2">
    <location>
        <position position="1"/>
    </location>
</feature>
<sequence>VEHLRVQRPRLQPFAFVATTGSAGTLGAGDHLKQRYGTRIVAAEPLECATMLRNGFGDHNIQGIGDKHIPPHPQRHEHRRGGGGLGPQHGPAGWGLAHRGRAAGPAGVPGAGAVVAGGDGPRRSGRGWPMWWPRWRWPA</sequence>
<dbReference type="Gene3D" id="3.40.50.1100">
    <property type="match status" value="1"/>
</dbReference>
<dbReference type="InterPro" id="IPR036052">
    <property type="entry name" value="TrpB-like_PALP_sf"/>
</dbReference>
<protein>
    <recommendedName>
        <fullName evidence="3">Tryptophan synthase beta chain-like PALP domain-containing protein</fullName>
    </recommendedName>
</protein>
<comment type="caution">
    <text evidence="2">The sequence shown here is derived from an EMBL/GenBank/DDBJ whole genome shotgun (WGS) entry which is preliminary data.</text>
</comment>
<evidence type="ECO:0008006" key="3">
    <source>
        <dbReference type="Google" id="ProtNLM"/>
    </source>
</evidence>
<gene>
    <name evidence="2" type="ORF">B1B_00165</name>
</gene>
<dbReference type="SUPFAM" id="SSF53686">
    <property type="entry name" value="Tryptophan synthase beta subunit-like PLP-dependent enzymes"/>
    <property type="match status" value="1"/>
</dbReference>
<feature type="non-terminal residue" evidence="2">
    <location>
        <position position="139"/>
    </location>
</feature>
<dbReference type="AlphaFoldDB" id="T1C239"/>
<dbReference type="EMBL" id="AUZY01000124">
    <property type="protein sequence ID" value="EQD79526.1"/>
    <property type="molecule type" value="Genomic_DNA"/>
</dbReference>